<dbReference type="OrthoDB" id="9802862at2"/>
<evidence type="ECO:0000256" key="6">
    <source>
        <dbReference type="ARBA" id="ARBA00022833"/>
    </source>
</evidence>
<keyword evidence="7" id="KW-0482">Metalloprotease</keyword>
<dbReference type="AlphaFoldDB" id="A0A495ADC1"/>
<dbReference type="Gene3D" id="3.10.350.10">
    <property type="entry name" value="LysM domain"/>
    <property type="match status" value="2"/>
</dbReference>
<gene>
    <name evidence="11" type="ORF">D8M06_02045</name>
</gene>
<evidence type="ECO:0000259" key="10">
    <source>
        <dbReference type="PROSITE" id="PS52035"/>
    </source>
</evidence>
<dbReference type="InterPro" id="IPR018392">
    <property type="entry name" value="LysM"/>
</dbReference>
<dbReference type="RefSeq" id="WP_121202689.1">
    <property type="nucleotide sequence ID" value="NZ_RBZP01000001.1"/>
</dbReference>
<dbReference type="GO" id="GO:0006508">
    <property type="term" value="P:proteolysis"/>
    <property type="evidence" value="ECO:0007669"/>
    <property type="project" value="UniProtKB-KW"/>
</dbReference>
<sequence>MEITVRPGDSLWYYSQIFGVPLILIEASNPNITPAQLYVGQNIRIPGFVAKSYTVQPNDSLWTIAMSNHIPLDMLQLLNQKINPAYLQVGQPLIIPERITNLVVTDVNNYTYDKMVQDINRLISIYPFIARQSIGHSVMGKDIIELQLGIGSKEVHVNGSFHANEWITTPIIMNFLNEYVLSLTNNQPIRGLQMLAYFNNTRLSLVPMVNPDGVNLVINGASAAGNRRDDVLAINNQNDDFSNWKANINGVDLNNQYPALWETEAQRKPTTPQPRDFPGTNPLTEPEAIAMAQLAQQRNFQRMNAFHTQGEVIYWGFQGLEPPVAESVVNEFSRVSGYRQVRFVDSFAGYKDWFIQEFRRPGYTVELGSGVNPLPINQFPEIYEESLGIMLANLYL</sequence>
<evidence type="ECO:0000256" key="8">
    <source>
        <dbReference type="PROSITE-ProRule" id="PRU01379"/>
    </source>
</evidence>
<dbReference type="SMART" id="SM00631">
    <property type="entry name" value="Zn_pept"/>
    <property type="match status" value="1"/>
</dbReference>
<dbReference type="CDD" id="cd06229">
    <property type="entry name" value="M14_Endopeptidase_I"/>
    <property type="match status" value="1"/>
</dbReference>
<dbReference type="SUPFAM" id="SSF54106">
    <property type="entry name" value="LysM domain"/>
    <property type="match status" value="2"/>
</dbReference>
<dbReference type="GO" id="GO:0004181">
    <property type="term" value="F:metallocarboxypeptidase activity"/>
    <property type="evidence" value="ECO:0007669"/>
    <property type="project" value="InterPro"/>
</dbReference>
<dbReference type="InterPro" id="IPR057246">
    <property type="entry name" value="CARBOXYPEPT_ZN_1"/>
</dbReference>
<evidence type="ECO:0000313" key="11">
    <source>
        <dbReference type="EMBL" id="RKQ37610.1"/>
    </source>
</evidence>
<keyword evidence="3" id="KW-0645">Protease</keyword>
<feature type="domain" description="Peptidase M14" evidence="10">
    <location>
        <begin position="108"/>
        <end position="394"/>
    </location>
</feature>
<evidence type="ECO:0000313" key="12">
    <source>
        <dbReference type="Proteomes" id="UP000269301"/>
    </source>
</evidence>
<keyword evidence="6" id="KW-0862">Zinc</keyword>
<evidence type="ECO:0000256" key="4">
    <source>
        <dbReference type="ARBA" id="ARBA00022723"/>
    </source>
</evidence>
<proteinExistence type="inferred from homology"/>
<dbReference type="CDD" id="cd00118">
    <property type="entry name" value="LysM"/>
    <property type="match status" value="2"/>
</dbReference>
<evidence type="ECO:0000256" key="5">
    <source>
        <dbReference type="ARBA" id="ARBA00022801"/>
    </source>
</evidence>
<evidence type="ECO:0000256" key="7">
    <source>
        <dbReference type="ARBA" id="ARBA00023049"/>
    </source>
</evidence>
<feature type="domain" description="LysM" evidence="9">
    <location>
        <begin position="1"/>
        <end position="45"/>
    </location>
</feature>
<comment type="cofactor">
    <cofactor evidence="1">
        <name>Zn(2+)</name>
        <dbReference type="ChEBI" id="CHEBI:29105"/>
    </cofactor>
</comment>
<evidence type="ECO:0000259" key="9">
    <source>
        <dbReference type="PROSITE" id="PS51782"/>
    </source>
</evidence>
<dbReference type="PROSITE" id="PS52035">
    <property type="entry name" value="PEPTIDASE_M14"/>
    <property type="match status" value="1"/>
</dbReference>
<protein>
    <submittedName>
        <fullName evidence="11">LysM peptidoglycan-binding domain-containing protein</fullName>
    </submittedName>
</protein>
<dbReference type="SMART" id="SM00257">
    <property type="entry name" value="LysM"/>
    <property type="match status" value="2"/>
</dbReference>
<keyword evidence="5" id="KW-0378">Hydrolase</keyword>
<dbReference type="InterPro" id="IPR034274">
    <property type="entry name" value="ENP1_M14_CPD"/>
</dbReference>
<feature type="active site" description="Proton donor/acceptor" evidence="8">
    <location>
        <position position="366"/>
    </location>
</feature>
<comment type="caution">
    <text evidence="11">The sequence shown here is derived from an EMBL/GenBank/DDBJ whole genome shotgun (WGS) entry which is preliminary data.</text>
</comment>
<dbReference type="EMBL" id="RBZP01000001">
    <property type="protein sequence ID" value="RKQ37610.1"/>
    <property type="molecule type" value="Genomic_DNA"/>
</dbReference>
<dbReference type="SUPFAM" id="SSF53187">
    <property type="entry name" value="Zn-dependent exopeptidases"/>
    <property type="match status" value="1"/>
</dbReference>
<evidence type="ECO:0000256" key="3">
    <source>
        <dbReference type="ARBA" id="ARBA00022670"/>
    </source>
</evidence>
<accession>A0A495ADC1</accession>
<reference evidence="11 12" key="1">
    <citation type="journal article" date="2016" name="Int. J. Syst. Evol. Microbiol.">
        <title>Oceanobacillus halophilus sp. nov., a novel moderately halophilic bacterium from a hypersaline lake.</title>
        <authorList>
            <person name="Amoozegar M.A."/>
            <person name="Bagheri M."/>
            <person name="Makhdoumi A."/>
            <person name="Nikou M.M."/>
            <person name="Fazeli S.A.S."/>
            <person name="Schumann P."/>
            <person name="Sproer C."/>
            <person name="Sanchez-Porro C."/>
            <person name="Ventosa A."/>
        </authorList>
    </citation>
    <scope>NUCLEOTIDE SEQUENCE [LARGE SCALE GENOMIC DNA]</scope>
    <source>
        <strain evidence="11 12">DSM 23996</strain>
    </source>
</reference>
<dbReference type="Pfam" id="PF01476">
    <property type="entry name" value="LysM"/>
    <property type="match status" value="2"/>
</dbReference>
<dbReference type="Gene3D" id="3.40.630.10">
    <property type="entry name" value="Zn peptidases"/>
    <property type="match status" value="1"/>
</dbReference>
<dbReference type="PANTHER" id="PTHR11705">
    <property type="entry name" value="PROTEASE FAMILY M14 CARBOXYPEPTIDASE A,B"/>
    <property type="match status" value="1"/>
</dbReference>
<dbReference type="Pfam" id="PF00246">
    <property type="entry name" value="Peptidase_M14"/>
    <property type="match status" value="1"/>
</dbReference>
<dbReference type="PANTHER" id="PTHR11705:SF143">
    <property type="entry name" value="SLL0236 PROTEIN"/>
    <property type="match status" value="1"/>
</dbReference>
<dbReference type="InterPro" id="IPR000834">
    <property type="entry name" value="Peptidase_M14"/>
</dbReference>
<dbReference type="GO" id="GO:0008270">
    <property type="term" value="F:zinc ion binding"/>
    <property type="evidence" value="ECO:0007669"/>
    <property type="project" value="InterPro"/>
</dbReference>
<organism evidence="11 12">
    <name type="scientific">Oceanobacillus halophilus</name>
    <dbReference type="NCBI Taxonomy" id="930130"/>
    <lineage>
        <taxon>Bacteria</taxon>
        <taxon>Bacillati</taxon>
        <taxon>Bacillota</taxon>
        <taxon>Bacilli</taxon>
        <taxon>Bacillales</taxon>
        <taxon>Bacillaceae</taxon>
        <taxon>Oceanobacillus</taxon>
    </lineage>
</organism>
<evidence type="ECO:0000256" key="2">
    <source>
        <dbReference type="ARBA" id="ARBA00005988"/>
    </source>
</evidence>
<keyword evidence="4" id="KW-0479">Metal-binding</keyword>
<dbReference type="PROSITE" id="PS00132">
    <property type="entry name" value="CARBOXYPEPT_ZN_1"/>
    <property type="match status" value="1"/>
</dbReference>
<dbReference type="InterPro" id="IPR036779">
    <property type="entry name" value="LysM_dom_sf"/>
</dbReference>
<comment type="similarity">
    <text evidence="2 8">Belongs to the peptidase M14 family.</text>
</comment>
<feature type="domain" description="LysM" evidence="9">
    <location>
        <begin position="51"/>
        <end position="95"/>
    </location>
</feature>
<name>A0A495ADC1_9BACI</name>
<dbReference type="GO" id="GO:0005615">
    <property type="term" value="C:extracellular space"/>
    <property type="evidence" value="ECO:0007669"/>
    <property type="project" value="TreeGrafter"/>
</dbReference>
<dbReference type="PROSITE" id="PS51782">
    <property type="entry name" value="LYSM"/>
    <property type="match status" value="2"/>
</dbReference>
<dbReference type="PRINTS" id="PR00765">
    <property type="entry name" value="CRBOXYPTASEA"/>
</dbReference>
<evidence type="ECO:0000256" key="1">
    <source>
        <dbReference type="ARBA" id="ARBA00001947"/>
    </source>
</evidence>
<keyword evidence="12" id="KW-1185">Reference proteome</keyword>
<dbReference type="Proteomes" id="UP000269301">
    <property type="component" value="Unassembled WGS sequence"/>
</dbReference>